<dbReference type="InterPro" id="IPR011006">
    <property type="entry name" value="CheY-like_superfamily"/>
</dbReference>
<dbReference type="PROSITE" id="PS50110">
    <property type="entry name" value="RESPONSE_REGULATORY"/>
    <property type="match status" value="1"/>
</dbReference>
<evidence type="ECO:0000259" key="6">
    <source>
        <dbReference type="PROSITE" id="PS50043"/>
    </source>
</evidence>
<keyword evidence="9" id="KW-1185">Reference proteome</keyword>
<dbReference type="GO" id="GO:0003677">
    <property type="term" value="F:DNA binding"/>
    <property type="evidence" value="ECO:0007669"/>
    <property type="project" value="UniProtKB-KW"/>
</dbReference>
<dbReference type="Pfam" id="PF00196">
    <property type="entry name" value="GerE"/>
    <property type="match status" value="1"/>
</dbReference>
<dbReference type="SUPFAM" id="SSF46894">
    <property type="entry name" value="C-terminal effector domain of the bipartite response regulators"/>
    <property type="match status" value="1"/>
</dbReference>
<keyword evidence="2" id="KW-0805">Transcription regulation</keyword>
<evidence type="ECO:0000259" key="7">
    <source>
        <dbReference type="PROSITE" id="PS50110"/>
    </source>
</evidence>
<evidence type="ECO:0000256" key="2">
    <source>
        <dbReference type="ARBA" id="ARBA00023015"/>
    </source>
</evidence>
<dbReference type="SMART" id="SM00448">
    <property type="entry name" value="REC"/>
    <property type="match status" value="1"/>
</dbReference>
<dbReference type="EMBL" id="VJZA01000042">
    <property type="protein sequence ID" value="TVT19871.1"/>
    <property type="molecule type" value="Genomic_DNA"/>
</dbReference>
<evidence type="ECO:0000256" key="4">
    <source>
        <dbReference type="ARBA" id="ARBA00023163"/>
    </source>
</evidence>
<dbReference type="Pfam" id="PF00072">
    <property type="entry name" value="Response_reg"/>
    <property type="match status" value="1"/>
</dbReference>
<dbReference type="PROSITE" id="PS50043">
    <property type="entry name" value="HTH_LUXR_2"/>
    <property type="match status" value="1"/>
</dbReference>
<dbReference type="PANTHER" id="PTHR43214">
    <property type="entry name" value="TWO-COMPONENT RESPONSE REGULATOR"/>
    <property type="match status" value="1"/>
</dbReference>
<dbReference type="OrthoDB" id="9808843at2"/>
<dbReference type="InterPro" id="IPR000792">
    <property type="entry name" value="Tscrpt_reg_LuxR_C"/>
</dbReference>
<organism evidence="8 9">
    <name type="scientific">Amycolatopsis acidiphila</name>
    <dbReference type="NCBI Taxonomy" id="715473"/>
    <lineage>
        <taxon>Bacteria</taxon>
        <taxon>Bacillati</taxon>
        <taxon>Actinomycetota</taxon>
        <taxon>Actinomycetes</taxon>
        <taxon>Pseudonocardiales</taxon>
        <taxon>Pseudonocardiaceae</taxon>
        <taxon>Amycolatopsis</taxon>
    </lineage>
</organism>
<sequence>MILRVLLVDDDPLVRAGLRMVLSADAAIEVVGEAANGREAVEMSGRLCPDVVLMDLQMPVMDGVLATAALTELPDPPAVLVLTTFHLDEYVVGALQAGARGYLLKDTPPTEIARAVHTAAAGNTPLSPAVTRTMLARMSHTDGNSARRERALRRLQPLTERELEVAVAVAQGKPNAEIAREAHMSEATVKTHVSRALMKTQTDNRVQVARLVHDAGLLPDD</sequence>
<dbReference type="InterPro" id="IPR001789">
    <property type="entry name" value="Sig_transdc_resp-reg_receiver"/>
</dbReference>
<dbReference type="Gene3D" id="3.40.50.2300">
    <property type="match status" value="1"/>
</dbReference>
<dbReference type="InterPro" id="IPR039420">
    <property type="entry name" value="WalR-like"/>
</dbReference>
<evidence type="ECO:0000256" key="1">
    <source>
        <dbReference type="ARBA" id="ARBA00022553"/>
    </source>
</evidence>
<name>A0A558A6J0_9PSEU</name>
<reference evidence="8 9" key="1">
    <citation type="submission" date="2019-07" db="EMBL/GenBank/DDBJ databases">
        <title>New species of Amycolatopsis and Streptomyces.</title>
        <authorList>
            <person name="Duangmal K."/>
            <person name="Teo W.F.A."/>
            <person name="Lipun K."/>
        </authorList>
    </citation>
    <scope>NUCLEOTIDE SEQUENCE [LARGE SCALE GENOMIC DNA]</scope>
    <source>
        <strain evidence="8 9">JCM 30562</strain>
    </source>
</reference>
<dbReference type="CDD" id="cd17535">
    <property type="entry name" value="REC_NarL-like"/>
    <property type="match status" value="1"/>
</dbReference>
<dbReference type="GO" id="GO:0006355">
    <property type="term" value="P:regulation of DNA-templated transcription"/>
    <property type="evidence" value="ECO:0007669"/>
    <property type="project" value="InterPro"/>
</dbReference>
<dbReference type="CDD" id="cd06170">
    <property type="entry name" value="LuxR_C_like"/>
    <property type="match status" value="1"/>
</dbReference>
<dbReference type="AlphaFoldDB" id="A0A558A6J0"/>
<gene>
    <name evidence="8" type="ORF">FNH06_22715</name>
</gene>
<accession>A0A558A6J0</accession>
<dbReference type="Proteomes" id="UP000318578">
    <property type="component" value="Unassembled WGS sequence"/>
</dbReference>
<comment type="caution">
    <text evidence="8">The sequence shown here is derived from an EMBL/GenBank/DDBJ whole genome shotgun (WGS) entry which is preliminary data.</text>
</comment>
<keyword evidence="3" id="KW-0238">DNA-binding</keyword>
<feature type="modified residue" description="4-aspartylphosphate" evidence="5">
    <location>
        <position position="55"/>
    </location>
</feature>
<evidence type="ECO:0000256" key="3">
    <source>
        <dbReference type="ARBA" id="ARBA00023125"/>
    </source>
</evidence>
<dbReference type="InterPro" id="IPR016032">
    <property type="entry name" value="Sig_transdc_resp-reg_C-effctor"/>
</dbReference>
<protein>
    <submittedName>
        <fullName evidence="8">Response regulator transcription factor</fullName>
    </submittedName>
</protein>
<dbReference type="PANTHER" id="PTHR43214:SF24">
    <property type="entry name" value="TRANSCRIPTIONAL REGULATORY PROTEIN NARL-RELATED"/>
    <property type="match status" value="1"/>
</dbReference>
<dbReference type="SUPFAM" id="SSF52172">
    <property type="entry name" value="CheY-like"/>
    <property type="match status" value="1"/>
</dbReference>
<evidence type="ECO:0000256" key="5">
    <source>
        <dbReference type="PROSITE-ProRule" id="PRU00169"/>
    </source>
</evidence>
<dbReference type="PRINTS" id="PR00038">
    <property type="entry name" value="HTHLUXR"/>
</dbReference>
<dbReference type="InterPro" id="IPR058245">
    <property type="entry name" value="NreC/VraR/RcsB-like_REC"/>
</dbReference>
<evidence type="ECO:0000313" key="8">
    <source>
        <dbReference type="EMBL" id="TVT19871.1"/>
    </source>
</evidence>
<evidence type="ECO:0000313" key="9">
    <source>
        <dbReference type="Proteomes" id="UP000318578"/>
    </source>
</evidence>
<feature type="domain" description="Response regulatory" evidence="7">
    <location>
        <begin position="4"/>
        <end position="120"/>
    </location>
</feature>
<dbReference type="RefSeq" id="WP_144641930.1">
    <property type="nucleotide sequence ID" value="NZ_BNAX01000007.1"/>
</dbReference>
<proteinExistence type="predicted"/>
<keyword evidence="1 5" id="KW-0597">Phosphoprotein</keyword>
<feature type="domain" description="HTH luxR-type" evidence="6">
    <location>
        <begin position="151"/>
        <end position="216"/>
    </location>
</feature>
<keyword evidence="4" id="KW-0804">Transcription</keyword>
<dbReference type="SMART" id="SM00421">
    <property type="entry name" value="HTH_LUXR"/>
    <property type="match status" value="1"/>
</dbReference>
<dbReference type="GO" id="GO:0000160">
    <property type="term" value="P:phosphorelay signal transduction system"/>
    <property type="evidence" value="ECO:0007669"/>
    <property type="project" value="InterPro"/>
</dbReference>